<dbReference type="Pfam" id="PF25209">
    <property type="entry name" value="Phage_capsid_4"/>
    <property type="match status" value="1"/>
</dbReference>
<dbReference type="EMBL" id="BK015606">
    <property type="protein sequence ID" value="DAE15490.1"/>
    <property type="molecule type" value="Genomic_DNA"/>
</dbReference>
<organism evidence="1">
    <name type="scientific">Podoviridae sp. ctZ5d16</name>
    <dbReference type="NCBI Taxonomy" id="2825257"/>
    <lineage>
        <taxon>Viruses</taxon>
        <taxon>Duplodnaviria</taxon>
        <taxon>Heunggongvirae</taxon>
        <taxon>Uroviricota</taxon>
        <taxon>Caudoviricetes</taxon>
    </lineage>
</organism>
<protein>
    <submittedName>
        <fullName evidence="1">Major capsid protein</fullName>
    </submittedName>
</protein>
<reference evidence="1" key="1">
    <citation type="journal article" date="2021" name="Proc. Natl. Acad. Sci. U.S.A.">
        <title>A Catalog of Tens of Thousands of Viruses from Human Metagenomes Reveals Hidden Associations with Chronic Diseases.</title>
        <authorList>
            <person name="Tisza M.J."/>
            <person name="Buck C.B."/>
        </authorList>
    </citation>
    <scope>NUCLEOTIDE SEQUENCE</scope>
    <source>
        <strain evidence="1">CtZ5d16</strain>
    </source>
</reference>
<evidence type="ECO:0000313" key="1">
    <source>
        <dbReference type="EMBL" id="DAE15490.1"/>
    </source>
</evidence>
<accession>A0A8S5Q986</accession>
<name>A0A8S5Q986_9CAUD</name>
<proteinExistence type="predicted"/>
<sequence length="333" mass="36605">MKKRKLLLMNLQVFATPLNATTSAAEGNNLSAEMKTYYSDYLIDLAGPRLVHDQFGQKHPIPKNGGKTIEFRKYTPLTKALTPLTEGVTPDGNKLDVSTITATVNQYGDWIMLTDVLLLTAIDNNMVQATELLGDQAGRTMDTITREVINAGTNVQYASGEVSSRATLTKEHKFTPDCAYRAARFLKTQNAIPFDGYFVAIIHPDVSYDLMRNQEWIDVHKYATPENIYNGEIGKIGQVRFVESTEAKVFAKTGAQSIDVYSTIILGKNAYGVTEITGGGLQHIVKQLGSAGTADPLNQRASVGWKAIKVAERLVEQYMVRVETASTFDIGAN</sequence>
<dbReference type="NCBIfam" id="TIGR04387">
    <property type="entry name" value="capsid_maj_N4"/>
    <property type="match status" value="1"/>
</dbReference>